<keyword evidence="8" id="KW-1185">Reference proteome</keyword>
<feature type="domain" description="NfeD-like C-terminal" evidence="6">
    <location>
        <begin position="93"/>
        <end position="146"/>
    </location>
</feature>
<name>A0A081KCK3_9GAMM</name>
<dbReference type="GO" id="GO:0005886">
    <property type="term" value="C:plasma membrane"/>
    <property type="evidence" value="ECO:0007669"/>
    <property type="project" value="TreeGrafter"/>
</dbReference>
<dbReference type="EMBL" id="JOJP01000001">
    <property type="protein sequence ID" value="KEI71879.1"/>
    <property type="molecule type" value="Genomic_DNA"/>
</dbReference>
<dbReference type="AlphaFoldDB" id="A0A081KCK3"/>
<dbReference type="STRING" id="305900.GV64_15060"/>
<accession>A0A081KCK3</accession>
<evidence type="ECO:0000256" key="2">
    <source>
        <dbReference type="ARBA" id="ARBA00022692"/>
    </source>
</evidence>
<dbReference type="InterPro" id="IPR002810">
    <property type="entry name" value="NfeD-like_C"/>
</dbReference>
<keyword evidence="4 5" id="KW-0472">Membrane</keyword>
<evidence type="ECO:0000256" key="5">
    <source>
        <dbReference type="SAM" id="Phobius"/>
    </source>
</evidence>
<protein>
    <submittedName>
        <fullName evidence="7">Membrane protein</fullName>
    </submittedName>
</protein>
<evidence type="ECO:0000313" key="8">
    <source>
        <dbReference type="Proteomes" id="UP000027997"/>
    </source>
</evidence>
<dbReference type="eggNOG" id="COG1585">
    <property type="taxonomic scope" value="Bacteria"/>
</dbReference>
<feature type="transmembrane region" description="Helical" evidence="5">
    <location>
        <begin position="12"/>
        <end position="45"/>
    </location>
</feature>
<gene>
    <name evidence="7" type="ORF">GV64_15060</name>
</gene>
<evidence type="ECO:0000259" key="6">
    <source>
        <dbReference type="Pfam" id="PF01957"/>
    </source>
</evidence>
<organism evidence="7 8">
    <name type="scientific">Endozoicomonas elysicola</name>
    <dbReference type="NCBI Taxonomy" id="305900"/>
    <lineage>
        <taxon>Bacteria</taxon>
        <taxon>Pseudomonadati</taxon>
        <taxon>Pseudomonadota</taxon>
        <taxon>Gammaproteobacteria</taxon>
        <taxon>Oceanospirillales</taxon>
        <taxon>Endozoicomonadaceae</taxon>
        <taxon>Endozoicomonas</taxon>
    </lineage>
</organism>
<dbReference type="Proteomes" id="UP000027997">
    <property type="component" value="Unassembled WGS sequence"/>
</dbReference>
<feature type="transmembrane region" description="Helical" evidence="5">
    <location>
        <begin position="51"/>
        <end position="72"/>
    </location>
</feature>
<comment type="subcellular location">
    <subcellularLocation>
        <location evidence="1">Membrane</location>
        <topology evidence="1">Multi-pass membrane protein</topology>
    </subcellularLocation>
</comment>
<dbReference type="InterPro" id="IPR012340">
    <property type="entry name" value="NA-bd_OB-fold"/>
</dbReference>
<dbReference type="PANTHER" id="PTHR33507">
    <property type="entry name" value="INNER MEMBRANE PROTEIN YBBJ"/>
    <property type="match status" value="1"/>
</dbReference>
<evidence type="ECO:0000313" key="7">
    <source>
        <dbReference type="EMBL" id="KEI71879.1"/>
    </source>
</evidence>
<evidence type="ECO:0000256" key="1">
    <source>
        <dbReference type="ARBA" id="ARBA00004141"/>
    </source>
</evidence>
<sequence length="149" mass="16580">MDIAFTLQPWHWLILVFLFLGAEALGAGGFLLGSAIAAAVVSLWLWLVPEMGWPVQLLIFGIGSLLFTLAYWKLFRNVNNKNDSPELNNRALQLVGRTITLEHDLPAGQSRLQIGDTLWKVESDRNISQGCKVSVTGHRGMVLLVREQV</sequence>
<dbReference type="RefSeq" id="WP_020583613.1">
    <property type="nucleotide sequence ID" value="NZ_JOJP01000001.1"/>
</dbReference>
<dbReference type="PANTHER" id="PTHR33507:SF3">
    <property type="entry name" value="INNER MEMBRANE PROTEIN YBBJ"/>
    <property type="match status" value="1"/>
</dbReference>
<proteinExistence type="predicted"/>
<comment type="caution">
    <text evidence="7">The sequence shown here is derived from an EMBL/GenBank/DDBJ whole genome shotgun (WGS) entry which is preliminary data.</text>
</comment>
<keyword evidence="2 5" id="KW-0812">Transmembrane</keyword>
<dbReference type="InterPro" id="IPR052165">
    <property type="entry name" value="Membrane_assoc_protease"/>
</dbReference>
<keyword evidence="3 5" id="KW-1133">Transmembrane helix</keyword>
<reference evidence="7 8" key="1">
    <citation type="submission" date="2014-06" db="EMBL/GenBank/DDBJ databases">
        <title>Whole Genome Sequences of Three Symbiotic Endozoicomonas Bacteria.</title>
        <authorList>
            <person name="Neave M.J."/>
            <person name="Apprill A."/>
            <person name="Voolstra C.R."/>
        </authorList>
    </citation>
    <scope>NUCLEOTIDE SEQUENCE [LARGE SCALE GENOMIC DNA]</scope>
    <source>
        <strain evidence="7 8">DSM 22380</strain>
    </source>
</reference>
<dbReference type="Gene3D" id="2.40.50.140">
    <property type="entry name" value="Nucleic acid-binding proteins"/>
    <property type="match status" value="1"/>
</dbReference>
<dbReference type="Pfam" id="PF01957">
    <property type="entry name" value="NfeD"/>
    <property type="match status" value="1"/>
</dbReference>
<evidence type="ECO:0000256" key="3">
    <source>
        <dbReference type="ARBA" id="ARBA00022989"/>
    </source>
</evidence>
<evidence type="ECO:0000256" key="4">
    <source>
        <dbReference type="ARBA" id="ARBA00023136"/>
    </source>
</evidence>